<keyword evidence="3" id="KW-1185">Reference proteome</keyword>
<gene>
    <name evidence="2" type="ORF">V1286_005804</name>
</gene>
<dbReference type="EMBL" id="JAZHRV010000001">
    <property type="protein sequence ID" value="MEH2558275.1"/>
    <property type="molecule type" value="Genomic_DNA"/>
</dbReference>
<comment type="caution">
    <text evidence="2">The sequence shown here is derived from an EMBL/GenBank/DDBJ whole genome shotgun (WGS) entry which is preliminary data.</text>
</comment>
<feature type="region of interest" description="Disordered" evidence="1">
    <location>
        <begin position="1"/>
        <end position="27"/>
    </location>
</feature>
<accession>A0ABU8BIF0</accession>
<evidence type="ECO:0000313" key="2">
    <source>
        <dbReference type="EMBL" id="MEH2558275.1"/>
    </source>
</evidence>
<name>A0ABU8BIF0_9BRAD</name>
<reference evidence="2 3" key="1">
    <citation type="submission" date="2024-02" db="EMBL/GenBank/DDBJ databases">
        <title>Adaptive strategies in a cosmopolitan and abundant soil bacterium.</title>
        <authorList>
            <person name="Carini P."/>
        </authorList>
    </citation>
    <scope>NUCLEOTIDE SEQUENCE [LARGE SCALE GENOMIC DNA]</scope>
    <source>
        <strain evidence="2 3">AZCC 1608</strain>
    </source>
</reference>
<organism evidence="2 3">
    <name type="scientific">Bradyrhizobium algeriense</name>
    <dbReference type="NCBI Taxonomy" id="634784"/>
    <lineage>
        <taxon>Bacteria</taxon>
        <taxon>Pseudomonadati</taxon>
        <taxon>Pseudomonadota</taxon>
        <taxon>Alphaproteobacteria</taxon>
        <taxon>Hyphomicrobiales</taxon>
        <taxon>Nitrobacteraceae</taxon>
        <taxon>Bradyrhizobium</taxon>
    </lineage>
</organism>
<protein>
    <submittedName>
        <fullName evidence="2">Uncharacterized protein</fullName>
    </submittedName>
</protein>
<evidence type="ECO:0000256" key="1">
    <source>
        <dbReference type="SAM" id="MobiDB-lite"/>
    </source>
</evidence>
<sequence>MQPLTPRGAKPSDSSCAGTPASSGRAQRTLALRINIDAKVSALGERKAGRACNFRVFPGEYSSDLRA</sequence>
<evidence type="ECO:0000313" key="3">
    <source>
        <dbReference type="Proteomes" id="UP001364224"/>
    </source>
</evidence>
<proteinExistence type="predicted"/>
<dbReference type="Proteomes" id="UP001364224">
    <property type="component" value="Unassembled WGS sequence"/>
</dbReference>
<feature type="compositionally biased region" description="Polar residues" evidence="1">
    <location>
        <begin position="12"/>
        <end position="26"/>
    </location>
</feature>